<evidence type="ECO:0000256" key="2">
    <source>
        <dbReference type="ARBA" id="ARBA00022475"/>
    </source>
</evidence>
<proteinExistence type="inferred from homology"/>
<dbReference type="Proteomes" id="UP000018680">
    <property type="component" value="Chromosome"/>
</dbReference>
<keyword evidence="5 7" id="KW-0472">Membrane</keyword>
<dbReference type="GO" id="GO:0051301">
    <property type="term" value="P:cell division"/>
    <property type="evidence" value="ECO:0007669"/>
    <property type="project" value="UniProtKB-KW"/>
</dbReference>
<protein>
    <submittedName>
        <fullName evidence="9">Cell division protein FtsX</fullName>
    </submittedName>
</protein>
<dbReference type="KEGG" id="slr:L21SP2_3133"/>
<evidence type="ECO:0000256" key="5">
    <source>
        <dbReference type="ARBA" id="ARBA00023136"/>
    </source>
</evidence>
<evidence type="ECO:0000256" key="1">
    <source>
        <dbReference type="ARBA" id="ARBA00004651"/>
    </source>
</evidence>
<organism evidence="9 10">
    <name type="scientific">Salinispira pacifica</name>
    <dbReference type="NCBI Taxonomy" id="1307761"/>
    <lineage>
        <taxon>Bacteria</taxon>
        <taxon>Pseudomonadati</taxon>
        <taxon>Spirochaetota</taxon>
        <taxon>Spirochaetia</taxon>
        <taxon>Spirochaetales</taxon>
        <taxon>Spirochaetaceae</taxon>
        <taxon>Salinispira</taxon>
    </lineage>
</organism>
<comment type="subcellular location">
    <subcellularLocation>
        <location evidence="1">Cell membrane</location>
        <topology evidence="1">Multi-pass membrane protein</topology>
    </subcellularLocation>
</comment>
<dbReference type="PANTHER" id="PTHR30572:SF4">
    <property type="entry name" value="ABC TRANSPORTER PERMEASE YTRF"/>
    <property type="match status" value="1"/>
</dbReference>
<keyword evidence="2" id="KW-1003">Cell membrane</keyword>
<gene>
    <name evidence="9" type="ORF">L21SP2_3133</name>
</gene>
<feature type="domain" description="ABC3 transporter permease C-terminal" evidence="8">
    <location>
        <begin position="361"/>
        <end position="489"/>
    </location>
</feature>
<keyword evidence="3 7" id="KW-0812">Transmembrane</keyword>
<keyword evidence="4 7" id="KW-1133">Transmembrane helix</keyword>
<evidence type="ECO:0000256" key="4">
    <source>
        <dbReference type="ARBA" id="ARBA00022989"/>
    </source>
</evidence>
<dbReference type="AlphaFoldDB" id="V5WLD4"/>
<feature type="transmembrane region" description="Helical" evidence="7">
    <location>
        <begin position="404"/>
        <end position="432"/>
    </location>
</feature>
<dbReference type="Pfam" id="PF02687">
    <property type="entry name" value="FtsX"/>
    <property type="match status" value="1"/>
</dbReference>
<evidence type="ECO:0000256" key="7">
    <source>
        <dbReference type="SAM" id="Phobius"/>
    </source>
</evidence>
<keyword evidence="9" id="KW-0131">Cell cycle</keyword>
<evidence type="ECO:0000259" key="8">
    <source>
        <dbReference type="Pfam" id="PF02687"/>
    </source>
</evidence>
<sequence>MFILAFRNIQRNMKRMRPMIIIMGLSFFLLFGVNSILAFIDASFSSAYVDNVSGQASISPESENSFTLFGSEALLVGEYLIPPVFDDYERLNDALNETTGEEELLSSTLPVVSSAAQLKTAGQSSARSLFGVDFDSYASFFPHVQLVHGSYPHPGTSGILIQKNLYDQFVERSGKDSLIGEPVTLTVAYESSFTIREVPLAGVYEYPVDDDLLNRVALVDADTARGLNGYVYGASETSVLEDSQQGLIDSSVDDLFASPQPDSAVTDETGSTASADGILSEIDSLFSNNESIAESARPVSNAWNFVLLRFAGRVSETRGVQRIDSLLAQKMPEIEHDVRDWRRSIGGNVLIVWFLRILINIGIIFVIVGASSVSMNAIVLSVLERKNEIGTMRAMGAPKSKVATLISYEVGIVILGSALLGIVLSVAGVGIVNSLQPRPDNYYLQLLFGGSSIRGQITSELLVFHIGAALLVSVISLIYPLKKILGLSPVRAMQ</sequence>
<feature type="transmembrane region" description="Helical" evidence="7">
    <location>
        <begin position="461"/>
        <end position="481"/>
    </location>
</feature>
<feature type="transmembrane region" description="Helical" evidence="7">
    <location>
        <begin position="353"/>
        <end position="383"/>
    </location>
</feature>
<dbReference type="GO" id="GO:0022857">
    <property type="term" value="F:transmembrane transporter activity"/>
    <property type="evidence" value="ECO:0007669"/>
    <property type="project" value="TreeGrafter"/>
</dbReference>
<comment type="similarity">
    <text evidence="6">Belongs to the ABC-4 integral membrane protein family.</text>
</comment>
<keyword evidence="9" id="KW-0132">Cell division</keyword>
<evidence type="ECO:0000313" key="9">
    <source>
        <dbReference type="EMBL" id="AHC16475.1"/>
    </source>
</evidence>
<dbReference type="InterPro" id="IPR050250">
    <property type="entry name" value="Macrolide_Exporter_MacB"/>
</dbReference>
<dbReference type="eggNOG" id="COG0577">
    <property type="taxonomic scope" value="Bacteria"/>
</dbReference>
<dbReference type="PANTHER" id="PTHR30572">
    <property type="entry name" value="MEMBRANE COMPONENT OF TRANSPORTER-RELATED"/>
    <property type="match status" value="1"/>
</dbReference>
<dbReference type="STRING" id="1307761.L21SP2_3133"/>
<reference evidence="9 10" key="1">
    <citation type="journal article" date="2015" name="Stand. Genomic Sci.">
        <title>Complete genome sequence and description of Salinispira pacifica gen. nov., sp. nov., a novel spirochaete isolated form a hypersaline microbial mat.</title>
        <authorList>
            <person name="Ben Hania W."/>
            <person name="Joseph M."/>
            <person name="Schumann P."/>
            <person name="Bunk B."/>
            <person name="Fiebig A."/>
            <person name="Sproer C."/>
            <person name="Klenk H.P."/>
            <person name="Fardeau M.L."/>
            <person name="Spring S."/>
        </authorList>
    </citation>
    <scope>NUCLEOTIDE SEQUENCE [LARGE SCALE GENOMIC DNA]</scope>
    <source>
        <strain evidence="9 10">L21-RPul-D2</strain>
    </source>
</reference>
<evidence type="ECO:0000313" key="10">
    <source>
        <dbReference type="Proteomes" id="UP000018680"/>
    </source>
</evidence>
<name>V5WLD4_9SPIO</name>
<keyword evidence="10" id="KW-1185">Reference proteome</keyword>
<dbReference type="GO" id="GO:0005886">
    <property type="term" value="C:plasma membrane"/>
    <property type="evidence" value="ECO:0007669"/>
    <property type="project" value="UniProtKB-SubCell"/>
</dbReference>
<dbReference type="HOGENOM" id="CLU_036078_0_0_12"/>
<accession>V5WLD4</accession>
<evidence type="ECO:0000256" key="3">
    <source>
        <dbReference type="ARBA" id="ARBA00022692"/>
    </source>
</evidence>
<dbReference type="EMBL" id="CP006939">
    <property type="protein sequence ID" value="AHC16475.1"/>
    <property type="molecule type" value="Genomic_DNA"/>
</dbReference>
<dbReference type="InterPro" id="IPR003838">
    <property type="entry name" value="ABC3_permease_C"/>
</dbReference>
<evidence type="ECO:0000256" key="6">
    <source>
        <dbReference type="ARBA" id="ARBA00038076"/>
    </source>
</evidence>